<organism evidence="1 2">
    <name type="scientific">Chitinophaga filiformis</name>
    <name type="common">Myxococcus filiformis</name>
    <name type="synonym">Flexibacter filiformis</name>
    <dbReference type="NCBI Taxonomy" id="104663"/>
    <lineage>
        <taxon>Bacteria</taxon>
        <taxon>Pseudomonadati</taxon>
        <taxon>Bacteroidota</taxon>
        <taxon>Chitinophagia</taxon>
        <taxon>Chitinophagales</taxon>
        <taxon>Chitinophagaceae</taxon>
        <taxon>Chitinophaga</taxon>
    </lineage>
</organism>
<evidence type="ECO:0000313" key="1">
    <source>
        <dbReference type="EMBL" id="SDG27933.1"/>
    </source>
</evidence>
<dbReference type="STRING" id="104663.SAMN04488121_1031064"/>
<dbReference type="Proteomes" id="UP000199045">
    <property type="component" value="Unassembled WGS sequence"/>
</dbReference>
<dbReference type="Pfam" id="PF09234">
    <property type="entry name" value="DUF1963"/>
    <property type="match status" value="1"/>
</dbReference>
<dbReference type="AlphaFoldDB" id="A0A1G7SXZ4"/>
<sequence>MDNNEKVFDIIQFTGDKTLYYGASINMPDILLSQGNYKKHTEVEIPLGHSRYGGPVVDLPPGITYPQGLRFAAQLDLSKFSPFDKTGLLPKSGQLIFFADILTDTGKVIYADIDNKDLVRHIKEHEDNFFSGMLVDEVFAGTETLSERFYEAEDEEEMEDANEDGMLWDYFAGSDKSKIFGIYTHCQLGQEEIEEISFSDKVVLLQVGENDFNDVGVFSVLISKSDLGNRIFDNCEFAWGQS</sequence>
<protein>
    <submittedName>
        <fullName evidence="1">Uncharacterized protein YwqG</fullName>
    </submittedName>
</protein>
<dbReference type="InterPro" id="IPR035948">
    <property type="entry name" value="YwqG-like_sf"/>
</dbReference>
<dbReference type="OrthoDB" id="1414356at2"/>
<gene>
    <name evidence="1" type="ORF">SAMN04488121_1031064</name>
</gene>
<evidence type="ECO:0000313" key="2">
    <source>
        <dbReference type="Proteomes" id="UP000199045"/>
    </source>
</evidence>
<proteinExistence type="predicted"/>
<dbReference type="Gene3D" id="2.30.320.10">
    <property type="entry name" value="YwqG-like"/>
    <property type="match status" value="1"/>
</dbReference>
<reference evidence="1 2" key="1">
    <citation type="submission" date="2016-10" db="EMBL/GenBank/DDBJ databases">
        <authorList>
            <person name="de Groot N.N."/>
        </authorList>
    </citation>
    <scope>NUCLEOTIDE SEQUENCE [LARGE SCALE GENOMIC DNA]</scope>
    <source>
        <strain evidence="1 2">DSM 527</strain>
    </source>
</reference>
<accession>A0A1G7SXZ4</accession>
<dbReference type="RefSeq" id="WP_089834099.1">
    <property type="nucleotide sequence ID" value="NZ_FNBN01000003.1"/>
</dbReference>
<dbReference type="InterPro" id="IPR015315">
    <property type="entry name" value="DUF1963"/>
</dbReference>
<name>A0A1G7SXZ4_CHIFI</name>
<dbReference type="EMBL" id="FNBN01000003">
    <property type="protein sequence ID" value="SDG27933.1"/>
    <property type="molecule type" value="Genomic_DNA"/>
</dbReference>
<dbReference type="SUPFAM" id="SSF103032">
    <property type="entry name" value="Hypothetical protein YwqG"/>
    <property type="match status" value="1"/>
</dbReference>